<dbReference type="STRING" id="174720.A0A0N5C119"/>
<dbReference type="InterPro" id="IPR050951">
    <property type="entry name" value="Retrovirus_Pol_polyprotein"/>
</dbReference>
<dbReference type="PANTHER" id="PTHR37984">
    <property type="entry name" value="PROTEIN CBG26694"/>
    <property type="match status" value="1"/>
</dbReference>
<dbReference type="WBParaSite" id="SPAL_0001169700.1">
    <property type="protein sequence ID" value="SPAL_0001169700.1"/>
    <property type="gene ID" value="SPAL_0001169700"/>
</dbReference>
<keyword evidence="2" id="KW-1185">Reference proteome</keyword>
<dbReference type="GO" id="GO:0015074">
    <property type="term" value="P:DNA integration"/>
    <property type="evidence" value="ECO:0007669"/>
    <property type="project" value="InterPro"/>
</dbReference>
<dbReference type="InterPro" id="IPR036397">
    <property type="entry name" value="RNaseH_sf"/>
</dbReference>
<evidence type="ECO:0000313" key="3">
    <source>
        <dbReference type="WBParaSite" id="SPAL_0001169700.1"/>
    </source>
</evidence>
<dbReference type="AlphaFoldDB" id="A0A0N5C119"/>
<reference evidence="3" key="1">
    <citation type="submission" date="2017-02" db="UniProtKB">
        <authorList>
            <consortium name="WormBaseParasite"/>
        </authorList>
    </citation>
    <scope>IDENTIFICATION</scope>
</reference>
<dbReference type="Gene3D" id="3.30.420.10">
    <property type="entry name" value="Ribonuclease H-like superfamily/Ribonuclease H"/>
    <property type="match status" value="1"/>
</dbReference>
<feature type="domain" description="Integrase catalytic" evidence="1">
    <location>
        <begin position="1"/>
        <end position="153"/>
    </location>
</feature>
<protein>
    <submittedName>
        <fullName evidence="3">Integrase catalytic domain-containing protein</fullName>
    </submittedName>
</protein>
<dbReference type="PROSITE" id="PS50994">
    <property type="entry name" value="INTEGRASE"/>
    <property type="match status" value="1"/>
</dbReference>
<proteinExistence type="predicted"/>
<dbReference type="InterPro" id="IPR012337">
    <property type="entry name" value="RNaseH-like_sf"/>
</dbReference>
<dbReference type="GO" id="GO:0003676">
    <property type="term" value="F:nucleic acid binding"/>
    <property type="evidence" value="ECO:0007669"/>
    <property type="project" value="InterPro"/>
</dbReference>
<dbReference type="PANTHER" id="PTHR37984:SF5">
    <property type="entry name" value="PROTEIN NYNRIN-LIKE"/>
    <property type="match status" value="1"/>
</dbReference>
<sequence>MDHFQVVAKSDKVSVLNIIDTTSRLWVPKIVPEESSEQVLLSLKDIFLTYGFPKQIKADNQSCFRCTETILSLKKLGIDIIFNTAKHHQGNSLIERSFSTLRKMLRAAYFENNQGLTETDFLRVNLKRIAFVYNNTIHDTTGLSPFEHIFGRSGKPSLTEKILNPDYVLSFDVNELVKSWPELAKRAQQKRENINSKLPNAGIKPLSDIEINDIIARRETPDSKLAALYGPNLIVKKIDYPYVYASKLESIKGRFQKIHIHDVKLIKKGGMTSHVTTIDG</sequence>
<evidence type="ECO:0000259" key="1">
    <source>
        <dbReference type="PROSITE" id="PS50994"/>
    </source>
</evidence>
<accession>A0A0N5C119</accession>
<dbReference type="SUPFAM" id="SSF53098">
    <property type="entry name" value="Ribonuclease H-like"/>
    <property type="match status" value="1"/>
</dbReference>
<dbReference type="Proteomes" id="UP000046392">
    <property type="component" value="Unplaced"/>
</dbReference>
<organism evidence="2 3">
    <name type="scientific">Strongyloides papillosus</name>
    <name type="common">Intestinal threadworm</name>
    <dbReference type="NCBI Taxonomy" id="174720"/>
    <lineage>
        <taxon>Eukaryota</taxon>
        <taxon>Metazoa</taxon>
        <taxon>Ecdysozoa</taxon>
        <taxon>Nematoda</taxon>
        <taxon>Chromadorea</taxon>
        <taxon>Rhabditida</taxon>
        <taxon>Tylenchina</taxon>
        <taxon>Panagrolaimomorpha</taxon>
        <taxon>Strongyloidoidea</taxon>
        <taxon>Strongyloididae</taxon>
        <taxon>Strongyloides</taxon>
    </lineage>
</organism>
<evidence type="ECO:0000313" key="2">
    <source>
        <dbReference type="Proteomes" id="UP000046392"/>
    </source>
</evidence>
<dbReference type="InterPro" id="IPR001584">
    <property type="entry name" value="Integrase_cat-core"/>
</dbReference>
<name>A0A0N5C119_STREA</name>